<accession>A0A438ADG5</accession>
<reference evidence="1 2" key="1">
    <citation type="submission" date="2018-11" db="EMBL/GenBank/DDBJ databases">
        <title>Mesobaculum littorinae gen. nov., sp. nov., isolated from Littorina scabra that represents a novel genus of the order Rhodobacteraceae.</title>
        <authorList>
            <person name="Li F."/>
        </authorList>
    </citation>
    <scope>NUCLEOTIDE SEQUENCE [LARGE SCALE GENOMIC DNA]</scope>
    <source>
        <strain evidence="1 2">M0103</strain>
    </source>
</reference>
<evidence type="ECO:0000313" key="1">
    <source>
        <dbReference type="EMBL" id="RVV96717.1"/>
    </source>
</evidence>
<proteinExistence type="predicted"/>
<dbReference type="EMBL" id="RQXX01000009">
    <property type="protein sequence ID" value="RVV96717.1"/>
    <property type="molecule type" value="Genomic_DNA"/>
</dbReference>
<dbReference type="RefSeq" id="WP_127907976.1">
    <property type="nucleotide sequence ID" value="NZ_RQXX01000009.1"/>
</dbReference>
<dbReference type="Pfam" id="PF20132">
    <property type="entry name" value="DUF6522"/>
    <property type="match status" value="1"/>
</dbReference>
<evidence type="ECO:0008006" key="3">
    <source>
        <dbReference type="Google" id="ProtNLM"/>
    </source>
</evidence>
<dbReference type="InterPro" id="IPR045389">
    <property type="entry name" value="DUF6522"/>
</dbReference>
<evidence type="ECO:0000313" key="2">
    <source>
        <dbReference type="Proteomes" id="UP000285908"/>
    </source>
</evidence>
<keyword evidence="2" id="KW-1185">Reference proteome</keyword>
<sequence>MTTISRTEDGFVVDAGVIAEAFGITPDQVRDEMRGGGIATRSETGEGADAGRWRMTFFRGDRAFRLVVDAAGAVLSRSSFPIAPRGAGRPPA</sequence>
<protein>
    <recommendedName>
        <fullName evidence="3">PepSY domain-containing protein</fullName>
    </recommendedName>
</protein>
<gene>
    <name evidence="1" type="ORF">EKE94_17750</name>
</gene>
<name>A0A438ADG5_9RHOB</name>
<dbReference type="OrthoDB" id="8238457at2"/>
<dbReference type="AlphaFoldDB" id="A0A438ADG5"/>
<dbReference type="Proteomes" id="UP000285908">
    <property type="component" value="Unassembled WGS sequence"/>
</dbReference>
<comment type="caution">
    <text evidence="1">The sequence shown here is derived from an EMBL/GenBank/DDBJ whole genome shotgun (WGS) entry which is preliminary data.</text>
</comment>
<organism evidence="1 2">
    <name type="scientific">Mesobaculum littorinae</name>
    <dbReference type="NCBI Taxonomy" id="2486419"/>
    <lineage>
        <taxon>Bacteria</taxon>
        <taxon>Pseudomonadati</taxon>
        <taxon>Pseudomonadota</taxon>
        <taxon>Alphaproteobacteria</taxon>
        <taxon>Rhodobacterales</taxon>
        <taxon>Roseobacteraceae</taxon>
        <taxon>Mesobaculum</taxon>
    </lineage>
</organism>